<protein>
    <recommendedName>
        <fullName evidence="1">Uncharacterized domain-containing protein</fullName>
    </recommendedName>
</protein>
<dbReference type="EMBL" id="MLAH01000011">
    <property type="protein sequence ID" value="OOF86867.1"/>
    <property type="molecule type" value="Genomic_DNA"/>
</dbReference>
<organism evidence="2 3">
    <name type="scientific">Rodentibacter ratti</name>
    <dbReference type="NCBI Taxonomy" id="1906745"/>
    <lineage>
        <taxon>Bacteria</taxon>
        <taxon>Pseudomonadati</taxon>
        <taxon>Pseudomonadota</taxon>
        <taxon>Gammaproteobacteria</taxon>
        <taxon>Pasteurellales</taxon>
        <taxon>Pasteurellaceae</taxon>
        <taxon>Rodentibacter</taxon>
    </lineage>
</organism>
<dbReference type="Pfam" id="PF07514">
    <property type="entry name" value="TraI_2"/>
    <property type="match status" value="1"/>
</dbReference>
<proteinExistence type="predicted"/>
<dbReference type="InterPro" id="IPR011119">
    <property type="entry name" value="Unchr_helicase_relaxase_TraI"/>
</dbReference>
<dbReference type="Proteomes" id="UP000189549">
    <property type="component" value="Unassembled WGS sequence"/>
</dbReference>
<dbReference type="Gene3D" id="1.10.3210.40">
    <property type="match status" value="1"/>
</dbReference>
<evidence type="ECO:0000313" key="2">
    <source>
        <dbReference type="EMBL" id="OOF86867.1"/>
    </source>
</evidence>
<accession>A0A1V3LA71</accession>
<comment type="caution">
    <text evidence="2">The sequence shown here is derived from an EMBL/GenBank/DDBJ whole genome shotgun (WGS) entry which is preliminary data.</text>
</comment>
<feature type="domain" description="Uncharacterised" evidence="1">
    <location>
        <begin position="1"/>
        <end position="61"/>
    </location>
</feature>
<evidence type="ECO:0000259" key="1">
    <source>
        <dbReference type="Pfam" id="PF07514"/>
    </source>
</evidence>
<reference evidence="2 3" key="1">
    <citation type="submission" date="2016-10" db="EMBL/GenBank/DDBJ databases">
        <title>Rodentibacter gen. nov. and new species.</title>
        <authorList>
            <person name="Christensen H."/>
        </authorList>
    </citation>
    <scope>NUCLEOTIDE SEQUENCE [LARGE SCALE GENOMIC DNA]</scope>
    <source>
        <strain evidence="2 3">Ppn157</strain>
    </source>
</reference>
<sequence>MTQDMYNELYKKPIDRYAEMVQLLPASESHHNSHLGGMLDHGLEVLSFAAKLRQSYVLFQNYDSF</sequence>
<gene>
    <name evidence="2" type="ORF">BKG93_01965</name>
</gene>
<name>A0A1V3LA71_9PAST</name>
<evidence type="ECO:0000313" key="3">
    <source>
        <dbReference type="Proteomes" id="UP000189549"/>
    </source>
</evidence>
<dbReference type="AlphaFoldDB" id="A0A1V3LA71"/>